<evidence type="ECO:0000313" key="1">
    <source>
        <dbReference type="Ensembl" id="ENSOARP00020061173.1"/>
    </source>
</evidence>
<reference evidence="1" key="2">
    <citation type="submission" date="2025-08" db="UniProtKB">
        <authorList>
            <consortium name="Ensembl"/>
        </authorList>
    </citation>
    <scope>IDENTIFICATION</scope>
</reference>
<name>A0AC11EPD5_SHEEP</name>
<reference evidence="1" key="1">
    <citation type="submission" date="2020-11" db="EMBL/GenBank/DDBJ databases">
        <authorList>
            <person name="Davenport K.M."/>
            <person name="Bickhart D.M."/>
            <person name="Smith T.P.L."/>
            <person name="Murdoch B.M."/>
            <person name="Rosen B.D."/>
        </authorList>
    </citation>
    <scope>NUCLEOTIDE SEQUENCE [LARGE SCALE GENOMIC DNA]</scope>
    <source>
        <strain evidence="1">OAR_USU_Benz2616</strain>
    </source>
</reference>
<organism evidence="1">
    <name type="scientific">Ovis aries</name>
    <name type="common">Sheep</name>
    <dbReference type="NCBI Taxonomy" id="9940"/>
    <lineage>
        <taxon>Eukaryota</taxon>
        <taxon>Metazoa</taxon>
        <taxon>Chordata</taxon>
        <taxon>Craniata</taxon>
        <taxon>Vertebrata</taxon>
        <taxon>Euteleostomi</taxon>
        <taxon>Mammalia</taxon>
        <taxon>Eutheria</taxon>
        <taxon>Laurasiatheria</taxon>
        <taxon>Artiodactyla</taxon>
        <taxon>Ruminantia</taxon>
        <taxon>Pecora</taxon>
        <taxon>Bovidae</taxon>
        <taxon>Caprinae</taxon>
        <taxon>Ovis</taxon>
    </lineage>
</organism>
<reference evidence="1" key="3">
    <citation type="submission" date="2025-09" db="UniProtKB">
        <authorList>
            <consortium name="Ensembl"/>
        </authorList>
    </citation>
    <scope>IDENTIFICATION</scope>
</reference>
<proteinExistence type="predicted"/>
<accession>A0AC11EPD5</accession>
<dbReference type="Ensembl" id="ENSOART00020066036.1">
    <property type="protein sequence ID" value="ENSOARP00020061173.1"/>
    <property type="gene ID" value="ENSOARG00020009854.2"/>
</dbReference>
<protein>
    <submittedName>
        <fullName evidence="1">Uncharacterized protein</fullName>
    </submittedName>
</protein>
<sequence length="112" mass="12546">MTRGNQRELARQKNMKKQSDSVKGKRRDDGLSAAARKQSAMTSSGNFLYSACVYFPPCPLPTQRVHTDLLCSCALRLLREWRSISSTACSRWKVAVPAHMRYTAPEPLSTGQ</sequence>